<dbReference type="Pfam" id="PF14279">
    <property type="entry name" value="HNH_5"/>
    <property type="match status" value="1"/>
</dbReference>
<evidence type="ECO:0000313" key="3">
    <source>
        <dbReference type="Proteomes" id="UP000199662"/>
    </source>
</evidence>
<reference evidence="2 3" key="1">
    <citation type="submission" date="2016-10" db="EMBL/GenBank/DDBJ databases">
        <authorList>
            <person name="de Groot N.N."/>
        </authorList>
    </citation>
    <scope>NUCLEOTIDE SEQUENCE [LARGE SCALE GENOMIC DNA]</scope>
    <source>
        <strain evidence="2 3">DSM 2179</strain>
    </source>
</reference>
<dbReference type="STRING" id="84035.SAMN05660742_105193"/>
<dbReference type="GO" id="GO:0004519">
    <property type="term" value="F:endonuclease activity"/>
    <property type="evidence" value="ECO:0007669"/>
    <property type="project" value="UniProtKB-KW"/>
</dbReference>
<dbReference type="RefSeq" id="WP_091830429.1">
    <property type="nucleotide sequence ID" value="NZ_FNZK01000005.1"/>
</dbReference>
<accession>A0A1H6XYJ9</accession>
<keyword evidence="2" id="KW-0540">Nuclease</keyword>
<keyword evidence="2" id="KW-0255">Endonuclease</keyword>
<sequence>MTDHCYLCGAEINDENISKEHIIPNAIGGKLVSIKLLCNNCNIKTGDVIDFALSKTLEPLCNLINVKRDRGTPTSLKITLQSGKKIILRPGFKPEAVPNVEKLNNKFNITARNENEALETLRHLQLKYPSIDVDNAMENLQHQKKYLDEKIPFKLELNDECLRSLGKIIANFYIYRGNDKEKISELIDFIKDDQKIKTLWQYTEDSPFTFNKYGVYNIVSIIGDRNTKKLVGFVEIFSTIKFFIIINNNYDGETFSQNYYYNVETGASDKDIIIKTVKKEKFFTNISRDTYDICLSNYEKSFNELMNYCHKKSNDEARFSIISQSFDECQRRFPPEKYPYFTDEMIEFLSKDVSEKFVSYLYETKQLGQ</sequence>
<gene>
    <name evidence="2" type="ORF">SAMN05660742_105193</name>
</gene>
<dbReference type="InterPro" id="IPR003615">
    <property type="entry name" value="HNH_nuc"/>
</dbReference>
<name>A0A1H6XYJ9_9FIRM</name>
<dbReference type="CDD" id="cd00085">
    <property type="entry name" value="HNHc"/>
    <property type="match status" value="1"/>
</dbReference>
<dbReference type="AlphaFoldDB" id="A0A1H6XYJ9"/>
<evidence type="ECO:0000259" key="1">
    <source>
        <dbReference type="Pfam" id="PF14279"/>
    </source>
</evidence>
<dbReference type="Proteomes" id="UP000199662">
    <property type="component" value="Unassembled WGS sequence"/>
</dbReference>
<feature type="domain" description="HNH endonuclease 5" evidence="1">
    <location>
        <begin position="5"/>
        <end position="57"/>
    </location>
</feature>
<keyword evidence="3" id="KW-1185">Reference proteome</keyword>
<keyword evidence="2" id="KW-0378">Hydrolase</keyword>
<dbReference type="InterPro" id="IPR029471">
    <property type="entry name" value="HNH_5"/>
</dbReference>
<protein>
    <submittedName>
        <fullName evidence="2">HNH endonuclease</fullName>
    </submittedName>
</protein>
<evidence type="ECO:0000313" key="2">
    <source>
        <dbReference type="EMBL" id="SEJ29962.1"/>
    </source>
</evidence>
<dbReference type="Gene3D" id="1.10.30.50">
    <property type="match status" value="1"/>
</dbReference>
<dbReference type="EMBL" id="FNZK01000005">
    <property type="protein sequence ID" value="SEJ29962.1"/>
    <property type="molecule type" value="Genomic_DNA"/>
</dbReference>
<proteinExistence type="predicted"/>
<organism evidence="2 3">
    <name type="scientific">Propionispira arboris</name>
    <dbReference type="NCBI Taxonomy" id="84035"/>
    <lineage>
        <taxon>Bacteria</taxon>
        <taxon>Bacillati</taxon>
        <taxon>Bacillota</taxon>
        <taxon>Negativicutes</taxon>
        <taxon>Selenomonadales</taxon>
        <taxon>Selenomonadaceae</taxon>
        <taxon>Propionispira</taxon>
    </lineage>
</organism>